<sequence>MAPSEVNKENENEVRNKISLNNTKRLVPKKKMKTKKRKKSIFKFKVNDPVRITFLKHPFRREYHQNGRAKFLKLVIDIKGRDFNNDPISGTFYTQELQKSNKDENTLWKVHKILKERTVNNEKQIFVSWLHWPSKFNSWIKKSDHQRI</sequence>
<comment type="caution">
    <text evidence="1">The sequence shown here is derived from an EMBL/GenBank/DDBJ whole genome shotgun (WGS) entry which is preliminary data.</text>
</comment>
<dbReference type="Proteomes" id="UP001217089">
    <property type="component" value="Unassembled WGS sequence"/>
</dbReference>
<reference evidence="1 2" key="1">
    <citation type="submission" date="2022-12" db="EMBL/GenBank/DDBJ databases">
        <title>Chromosome-level genome of Tegillarca granosa.</title>
        <authorList>
            <person name="Kim J."/>
        </authorList>
    </citation>
    <scope>NUCLEOTIDE SEQUENCE [LARGE SCALE GENOMIC DNA]</scope>
    <source>
        <strain evidence="1">Teg-2019</strain>
        <tissue evidence="1">Adductor muscle</tissue>
    </source>
</reference>
<organism evidence="1 2">
    <name type="scientific">Tegillarca granosa</name>
    <name type="common">Malaysian cockle</name>
    <name type="synonym">Anadara granosa</name>
    <dbReference type="NCBI Taxonomy" id="220873"/>
    <lineage>
        <taxon>Eukaryota</taxon>
        <taxon>Metazoa</taxon>
        <taxon>Spiralia</taxon>
        <taxon>Lophotrochozoa</taxon>
        <taxon>Mollusca</taxon>
        <taxon>Bivalvia</taxon>
        <taxon>Autobranchia</taxon>
        <taxon>Pteriomorphia</taxon>
        <taxon>Arcoida</taxon>
        <taxon>Arcoidea</taxon>
        <taxon>Arcidae</taxon>
        <taxon>Tegillarca</taxon>
    </lineage>
</organism>
<name>A0ABQ9EJQ2_TEGGR</name>
<dbReference type="PANTHER" id="PTHR46585">
    <property type="entry name" value="INTEGRASE CORE DOMAIN CONTAINING PROTEIN"/>
    <property type="match status" value="1"/>
</dbReference>
<proteinExistence type="predicted"/>
<dbReference type="EMBL" id="JARBDR010000908">
    <property type="protein sequence ID" value="KAJ8303807.1"/>
    <property type="molecule type" value="Genomic_DNA"/>
</dbReference>
<evidence type="ECO:0000313" key="2">
    <source>
        <dbReference type="Proteomes" id="UP001217089"/>
    </source>
</evidence>
<gene>
    <name evidence="1" type="ORF">KUTeg_018730</name>
</gene>
<dbReference type="Gene3D" id="2.40.50.40">
    <property type="match status" value="1"/>
</dbReference>
<protein>
    <recommendedName>
        <fullName evidence="3">Chromo domain-containing protein</fullName>
    </recommendedName>
</protein>
<dbReference type="CDD" id="cd00024">
    <property type="entry name" value="CD_CSD"/>
    <property type="match status" value="1"/>
</dbReference>
<evidence type="ECO:0008006" key="3">
    <source>
        <dbReference type="Google" id="ProtNLM"/>
    </source>
</evidence>
<accession>A0ABQ9EJQ2</accession>
<dbReference type="PANTHER" id="PTHR46585:SF1">
    <property type="entry name" value="CHROMO DOMAIN-CONTAINING PROTEIN"/>
    <property type="match status" value="1"/>
</dbReference>
<keyword evidence="2" id="KW-1185">Reference proteome</keyword>
<evidence type="ECO:0000313" key="1">
    <source>
        <dbReference type="EMBL" id="KAJ8303807.1"/>
    </source>
</evidence>
<dbReference type="SUPFAM" id="SSF54160">
    <property type="entry name" value="Chromo domain-like"/>
    <property type="match status" value="1"/>
</dbReference>
<dbReference type="InterPro" id="IPR016197">
    <property type="entry name" value="Chromo-like_dom_sf"/>
</dbReference>